<evidence type="ECO:0000313" key="2">
    <source>
        <dbReference type="EMBL" id="KAG6727312.1"/>
    </source>
</evidence>
<dbReference type="EMBL" id="CM031826">
    <property type="protein sequence ID" value="KAG6727312.1"/>
    <property type="molecule type" value="Genomic_DNA"/>
</dbReference>
<dbReference type="InterPro" id="IPR006652">
    <property type="entry name" value="Kelch_1"/>
</dbReference>
<proteinExistence type="predicted"/>
<organism evidence="2 3">
    <name type="scientific">Carya illinoinensis</name>
    <name type="common">Pecan</name>
    <dbReference type="NCBI Taxonomy" id="32201"/>
    <lineage>
        <taxon>Eukaryota</taxon>
        <taxon>Viridiplantae</taxon>
        <taxon>Streptophyta</taxon>
        <taxon>Embryophyta</taxon>
        <taxon>Tracheophyta</taxon>
        <taxon>Spermatophyta</taxon>
        <taxon>Magnoliopsida</taxon>
        <taxon>eudicotyledons</taxon>
        <taxon>Gunneridae</taxon>
        <taxon>Pentapetalae</taxon>
        <taxon>rosids</taxon>
        <taxon>fabids</taxon>
        <taxon>Fagales</taxon>
        <taxon>Juglandaceae</taxon>
        <taxon>Carya</taxon>
    </lineage>
</organism>
<dbReference type="GO" id="GO:0080037">
    <property type="term" value="P:negative regulation of cytokinin-activated signaling pathway"/>
    <property type="evidence" value="ECO:0007669"/>
    <property type="project" value="InterPro"/>
</dbReference>
<dbReference type="PANTHER" id="PTHR46407">
    <property type="entry name" value="OS02G0208700 PROTEIN"/>
    <property type="match status" value="1"/>
</dbReference>
<protein>
    <recommendedName>
        <fullName evidence="4">F-box domain-containing protein</fullName>
    </recommendedName>
</protein>
<dbReference type="Proteomes" id="UP000811246">
    <property type="component" value="Chromosome 2"/>
</dbReference>
<reference evidence="2" key="1">
    <citation type="submission" date="2021-01" db="EMBL/GenBank/DDBJ databases">
        <authorList>
            <person name="Lovell J.T."/>
            <person name="Bentley N."/>
            <person name="Bhattarai G."/>
            <person name="Jenkins J.W."/>
            <person name="Sreedasyam A."/>
            <person name="Alarcon Y."/>
            <person name="Bock C."/>
            <person name="Boston L."/>
            <person name="Carlson J."/>
            <person name="Cervantes K."/>
            <person name="Clermont K."/>
            <person name="Krom N."/>
            <person name="Kubenka K."/>
            <person name="Mamidi S."/>
            <person name="Mattison C."/>
            <person name="Monteros M."/>
            <person name="Pisani C."/>
            <person name="Plott C."/>
            <person name="Rajasekar S."/>
            <person name="Rhein H.S."/>
            <person name="Rohla C."/>
            <person name="Song M."/>
            <person name="Hilaire R.S."/>
            <person name="Shu S."/>
            <person name="Wells L."/>
            <person name="Wang X."/>
            <person name="Webber J."/>
            <person name="Heerema R.J."/>
            <person name="Klein P."/>
            <person name="Conner P."/>
            <person name="Grauke L."/>
            <person name="Grimwood J."/>
            <person name="Schmutz J."/>
            <person name="Randall J.J."/>
        </authorList>
    </citation>
    <scope>NUCLEOTIDE SEQUENCE</scope>
    <source>
        <tissue evidence="2">Leaf</tissue>
    </source>
</reference>
<dbReference type="PANTHER" id="PTHR46407:SF21">
    <property type="entry name" value="F-BOX_KELCH-REPEAT PROTEIN SKIP20"/>
    <property type="match status" value="1"/>
</dbReference>
<comment type="caution">
    <text evidence="2">The sequence shown here is derived from an EMBL/GenBank/DDBJ whole genome shotgun (WGS) entry which is preliminary data.</text>
</comment>
<gene>
    <name evidence="2" type="ORF">I3842_02G123700</name>
</gene>
<sequence length="455" mass="50538">MVQAMGQAESSTGKFKKHDQQQQQEQLIPGLPDEIAMDCLVRVPHQFHSTMNLVCRGWRRLIMHPSFYQERSRSGMAEHMVFLIQPVPCLSPTQTEFSESNNREDEVDAKISSPLLTQYGLSIYNATNQTWRRMMMRQPGGGYVGIPMFCQCVALPASGKLLLLGGWDPNTLEPVPDVYVLDLIGGSRWRRAAPMSVARSFFACGIVGQSTVYVAGGHDNLKNALRSAEVYDADADKWRTLPPMAEERDECQGLSWEGDSRFWVVSGYSTDSQGRFRSDAECYDPVTGSWSRIDGAWPYSSVSPRGLTANVTITNDNNTSGHQYQWWWILGSQQQPQDNVRVKETDNCNNLIWKVVNSVQLPSEINGTTSGLCVINALGLTQDQCFMNSRNRQRQGIFFMSRGGAGGRGTSSSSLICGECKREGEGASILTTKWNHICTPPAFAVLPHSASCLVI</sequence>
<dbReference type="CDD" id="cd22152">
    <property type="entry name" value="F-box_AtAFR-like"/>
    <property type="match status" value="1"/>
</dbReference>
<dbReference type="InterPro" id="IPR044595">
    <property type="entry name" value="KMD1-4"/>
</dbReference>
<dbReference type="GO" id="GO:0005829">
    <property type="term" value="C:cytosol"/>
    <property type="evidence" value="ECO:0007669"/>
    <property type="project" value="TreeGrafter"/>
</dbReference>
<evidence type="ECO:0000313" key="3">
    <source>
        <dbReference type="Proteomes" id="UP000811246"/>
    </source>
</evidence>
<feature type="region of interest" description="Disordered" evidence="1">
    <location>
        <begin position="1"/>
        <end position="25"/>
    </location>
</feature>
<dbReference type="SMART" id="SM00612">
    <property type="entry name" value="Kelch"/>
    <property type="match status" value="2"/>
</dbReference>
<dbReference type="GO" id="GO:2000762">
    <property type="term" value="P:regulation of phenylpropanoid metabolic process"/>
    <property type="evidence" value="ECO:0007669"/>
    <property type="project" value="InterPro"/>
</dbReference>
<evidence type="ECO:0008006" key="4">
    <source>
        <dbReference type="Google" id="ProtNLM"/>
    </source>
</evidence>
<name>A0A922K5D8_CARIL</name>
<dbReference type="Pfam" id="PF01344">
    <property type="entry name" value="Kelch_1"/>
    <property type="match status" value="1"/>
</dbReference>
<dbReference type="AlphaFoldDB" id="A0A922K5D8"/>
<evidence type="ECO:0000256" key="1">
    <source>
        <dbReference type="SAM" id="MobiDB-lite"/>
    </source>
</evidence>
<accession>A0A922K5D8</accession>